<evidence type="ECO:0000313" key="2">
    <source>
        <dbReference type="Proteomes" id="UP000823889"/>
    </source>
</evidence>
<sequence>MKQLYPNHLVARPEHIELNQSEVRLGDQVHLQPVDGPKIVGEVIFSSDIFGCNTYTADATIGCISKPQRVRVRFRQQDIHHVATNPIH</sequence>
<dbReference type="Proteomes" id="UP000823889">
    <property type="component" value="Unassembled WGS sequence"/>
</dbReference>
<protein>
    <submittedName>
        <fullName evidence="1">Uncharacterized protein</fullName>
    </submittedName>
</protein>
<gene>
    <name evidence="1" type="ORF">H9906_05075</name>
</gene>
<comment type="caution">
    <text evidence="1">The sequence shown here is derived from an EMBL/GenBank/DDBJ whole genome shotgun (WGS) entry which is preliminary data.</text>
</comment>
<proteinExistence type="predicted"/>
<reference evidence="1" key="2">
    <citation type="submission" date="2021-04" db="EMBL/GenBank/DDBJ databases">
        <authorList>
            <person name="Gilroy R."/>
        </authorList>
    </citation>
    <scope>NUCLEOTIDE SEQUENCE</scope>
    <source>
        <strain evidence="1">9264</strain>
    </source>
</reference>
<evidence type="ECO:0000313" key="1">
    <source>
        <dbReference type="EMBL" id="HJD44388.1"/>
    </source>
</evidence>
<accession>A0A9D2U9I8</accession>
<dbReference type="EMBL" id="DWUQ01000104">
    <property type="protein sequence ID" value="HJD44388.1"/>
    <property type="molecule type" value="Genomic_DNA"/>
</dbReference>
<reference evidence="1" key="1">
    <citation type="journal article" date="2021" name="PeerJ">
        <title>Extensive microbial diversity within the chicken gut microbiome revealed by metagenomics and culture.</title>
        <authorList>
            <person name="Gilroy R."/>
            <person name="Ravi A."/>
            <person name="Getino M."/>
            <person name="Pursley I."/>
            <person name="Horton D.L."/>
            <person name="Alikhan N.F."/>
            <person name="Baker D."/>
            <person name="Gharbi K."/>
            <person name="Hall N."/>
            <person name="Watson M."/>
            <person name="Adriaenssens E.M."/>
            <person name="Foster-Nyarko E."/>
            <person name="Jarju S."/>
            <person name="Secka A."/>
            <person name="Antonio M."/>
            <person name="Oren A."/>
            <person name="Chaudhuri R.R."/>
            <person name="La Ragione R."/>
            <person name="Hildebrand F."/>
            <person name="Pallen M.J."/>
        </authorList>
    </citation>
    <scope>NUCLEOTIDE SEQUENCE</scope>
    <source>
        <strain evidence="1">9264</strain>
    </source>
</reference>
<dbReference type="AlphaFoldDB" id="A0A9D2U9I8"/>
<name>A0A9D2U9I8_9BURK</name>
<organism evidence="1 2">
    <name type="scientific">Candidatus Paenalcaligenes intestinipullorum</name>
    <dbReference type="NCBI Taxonomy" id="2838718"/>
    <lineage>
        <taxon>Bacteria</taxon>
        <taxon>Pseudomonadati</taxon>
        <taxon>Pseudomonadota</taxon>
        <taxon>Betaproteobacteria</taxon>
        <taxon>Burkholderiales</taxon>
        <taxon>Alcaligenaceae</taxon>
        <taxon>Paenalcaligenes</taxon>
    </lineage>
</organism>